<proteinExistence type="predicted"/>
<evidence type="ECO:0000313" key="3">
    <source>
        <dbReference type="Proteomes" id="UP000028781"/>
    </source>
</evidence>
<dbReference type="Gene3D" id="2.30.110.10">
    <property type="entry name" value="Electron Transport, Fmn-binding Protein, Chain A"/>
    <property type="match status" value="1"/>
</dbReference>
<dbReference type="InterPro" id="IPR011576">
    <property type="entry name" value="Pyridox_Oxase_N"/>
</dbReference>
<dbReference type="SUPFAM" id="SSF50475">
    <property type="entry name" value="FMN-binding split barrel"/>
    <property type="match status" value="1"/>
</dbReference>
<evidence type="ECO:0000259" key="1">
    <source>
        <dbReference type="Pfam" id="PF01243"/>
    </source>
</evidence>
<feature type="domain" description="Pyridoxamine 5'-phosphate oxidase N-terminal" evidence="1">
    <location>
        <begin position="13"/>
        <end position="123"/>
    </location>
</feature>
<dbReference type="Proteomes" id="UP000028781">
    <property type="component" value="Chromosome"/>
</dbReference>
<dbReference type="GeneID" id="24890821"/>
<evidence type="ECO:0000313" key="2">
    <source>
        <dbReference type="EMBL" id="AIJ05080.1"/>
    </source>
</evidence>
<dbReference type="InterPro" id="IPR012349">
    <property type="entry name" value="Split_barrel_FMN-bd"/>
</dbReference>
<name>A0A076L9U4_9EURY</name>
<gene>
    <name evidence="2" type="ORF">JH146_0229</name>
</gene>
<sequence>MVKLTEDMVKSLENEIVFLATASKDGIPNVSAMRAVKVLDAEKGIILIADNYMNKTLKNILENPKVALTTANCREMPYQYKGIAEYYTEGKYLKIAEEVDKALKPDLKPKGAVVIKITEIYNLKSGPDAGKLIAKDE</sequence>
<accession>A0A076L9U4</accession>
<dbReference type="OrthoDB" id="11359at2157"/>
<protein>
    <submittedName>
        <fullName evidence="2">Pyridoxamine 5'-phosphate oxidase-related FMN-binding protein</fullName>
    </submittedName>
</protein>
<organism evidence="2 3">
    <name type="scientific">Methanocaldococcus bathoardescens</name>
    <dbReference type="NCBI Taxonomy" id="1301915"/>
    <lineage>
        <taxon>Archaea</taxon>
        <taxon>Methanobacteriati</taxon>
        <taxon>Methanobacteriota</taxon>
        <taxon>Methanomada group</taxon>
        <taxon>Methanococci</taxon>
        <taxon>Methanococcales</taxon>
        <taxon>Methanocaldococcaceae</taxon>
        <taxon>Methanocaldococcus</taxon>
    </lineage>
</organism>
<dbReference type="KEGG" id="mjh:JH146_0229"/>
<dbReference type="STRING" id="1301915.JH146_0229"/>
<dbReference type="HOGENOM" id="CLU_118461_1_0_2"/>
<keyword evidence="3" id="KW-1185">Reference proteome</keyword>
<reference evidence="2 3" key="1">
    <citation type="journal article" date="2015" name="Int. J. Syst. Evol. Microbiol.">
        <title>M ethanocaldococcus bathoardescens sp. nov., a hyperthermophilic methanogen isolated from a volcanically active deep-sea hydrothermal vent.</title>
        <authorList>
            <person name="Stewart L.C."/>
            <person name="Jung J.H."/>
            <person name="Kim Y.T."/>
            <person name="Kwon S.W."/>
            <person name="Park C.S."/>
            <person name="Holden J.F."/>
        </authorList>
    </citation>
    <scope>NUCLEOTIDE SEQUENCE [LARGE SCALE GENOMIC DNA]</scope>
    <source>
        <strain evidence="2 3">JH146</strain>
    </source>
</reference>
<dbReference type="AlphaFoldDB" id="A0A076L9U4"/>
<dbReference type="EMBL" id="CP009149">
    <property type="protein sequence ID" value="AIJ05080.1"/>
    <property type="molecule type" value="Genomic_DNA"/>
</dbReference>
<dbReference type="Pfam" id="PF01243">
    <property type="entry name" value="PNPOx_N"/>
    <property type="match status" value="1"/>
</dbReference>
<dbReference type="RefSeq" id="WP_048201286.1">
    <property type="nucleotide sequence ID" value="NZ_CP009149.1"/>
</dbReference>
<dbReference type="PANTHER" id="PTHR40660">
    <property type="entry name" value="5'-PHOSPHATE OXIDASE PUTATIVE DOMAIN-CONTAINING PROTEIN-RELATED"/>
    <property type="match status" value="1"/>
</dbReference>
<dbReference type="PANTHER" id="PTHR40660:SF1">
    <property type="entry name" value="5'-PHOSPHATE OXIDASE PUTATIVE DOMAIN-CONTAINING PROTEIN-RELATED"/>
    <property type="match status" value="1"/>
</dbReference>